<dbReference type="Proteomes" id="UP000195950">
    <property type="component" value="Unassembled WGS sequence"/>
</dbReference>
<protein>
    <recommendedName>
        <fullName evidence="4">YncE family protein</fullName>
    </recommendedName>
</protein>
<accession>A0A1Y4IQT5</accession>
<dbReference type="AlphaFoldDB" id="A0A1Y4IQT5"/>
<name>A0A1Y4IQT5_PARDI</name>
<proteinExistence type="predicted"/>
<dbReference type="InterPro" id="IPR051200">
    <property type="entry name" value="Host-pathogen_enzymatic-act"/>
</dbReference>
<dbReference type="EMBL" id="NFJX01000001">
    <property type="protein sequence ID" value="OUP22704.1"/>
    <property type="molecule type" value="Genomic_DNA"/>
</dbReference>
<dbReference type="SUPFAM" id="SSF63825">
    <property type="entry name" value="YWTD domain"/>
    <property type="match status" value="2"/>
</dbReference>
<feature type="signal peptide" evidence="1">
    <location>
        <begin position="1"/>
        <end position="24"/>
    </location>
</feature>
<dbReference type="PANTHER" id="PTHR47197">
    <property type="entry name" value="PROTEIN NIRF"/>
    <property type="match status" value="1"/>
</dbReference>
<dbReference type="RefSeq" id="WP_087341984.1">
    <property type="nucleotide sequence ID" value="NZ_NFJX01000001.1"/>
</dbReference>
<evidence type="ECO:0008006" key="4">
    <source>
        <dbReference type="Google" id="ProtNLM"/>
    </source>
</evidence>
<sequence length="362" mass="39191">MNVRKCFYACVASIMLAGSFTSCGDDIETPDIPVNPEEQPKEISGFYILNRGSNGENNSSIHFYDYATSQLSADIYQKVNNSSLGESAQQMLIYGSKIYVAVTFSNRLAVLDMDGKLLKTIEPEEGGNTMNPRCLAADGGKVYMTYFNGHAVAALDTVSLEIENKVAVGRYPEELAVANGKLYVANSGGNDFPNYGKTVSVVDLSTFKVEKDIEVIINPVSLQADSKGDVYVISMGNYDDVNNTLQRIDATTGEVKTIGNGSLMKIVNDKLYVVYAQYGKDKPSLTRYDALTGAVEVESLANIEMMQSPSAIGIDPISGAICIADGPWNSTATLYLFDKEGKQTSTFDAKGYATMSVCYLAK</sequence>
<comment type="caution">
    <text evidence="2">The sequence shown here is derived from an EMBL/GenBank/DDBJ whole genome shotgun (WGS) entry which is preliminary data.</text>
</comment>
<dbReference type="InterPro" id="IPR031815">
    <property type="entry name" value="DUF5074"/>
</dbReference>
<dbReference type="InterPro" id="IPR015943">
    <property type="entry name" value="WD40/YVTN_repeat-like_dom_sf"/>
</dbReference>
<feature type="chain" id="PRO_5012802565" description="YncE family protein" evidence="1">
    <location>
        <begin position="25"/>
        <end position="362"/>
    </location>
</feature>
<keyword evidence="1" id="KW-0732">Signal</keyword>
<dbReference type="Pfam" id="PF16819">
    <property type="entry name" value="DUF5074"/>
    <property type="match status" value="1"/>
</dbReference>
<reference evidence="3" key="1">
    <citation type="submission" date="2017-04" db="EMBL/GenBank/DDBJ databases">
        <title>Function of individual gut microbiota members based on whole genome sequencing of pure cultures obtained from chicken caecum.</title>
        <authorList>
            <person name="Medvecky M."/>
            <person name="Cejkova D."/>
            <person name="Polansky O."/>
            <person name="Karasova D."/>
            <person name="Kubasova T."/>
            <person name="Cizek A."/>
            <person name="Rychlik I."/>
        </authorList>
    </citation>
    <scope>NUCLEOTIDE SEQUENCE [LARGE SCALE GENOMIC DNA]</scope>
    <source>
        <strain evidence="3">An199</strain>
    </source>
</reference>
<evidence type="ECO:0000256" key="1">
    <source>
        <dbReference type="SAM" id="SignalP"/>
    </source>
</evidence>
<evidence type="ECO:0000313" key="2">
    <source>
        <dbReference type="EMBL" id="OUP22704.1"/>
    </source>
</evidence>
<organism evidence="2 3">
    <name type="scientific">Parabacteroides distasonis</name>
    <dbReference type="NCBI Taxonomy" id="823"/>
    <lineage>
        <taxon>Bacteria</taxon>
        <taxon>Pseudomonadati</taxon>
        <taxon>Bacteroidota</taxon>
        <taxon>Bacteroidia</taxon>
        <taxon>Bacteroidales</taxon>
        <taxon>Tannerellaceae</taxon>
        <taxon>Parabacteroides</taxon>
    </lineage>
</organism>
<dbReference type="Gene3D" id="2.130.10.10">
    <property type="entry name" value="YVTN repeat-like/Quinoprotein amine dehydrogenase"/>
    <property type="match status" value="1"/>
</dbReference>
<evidence type="ECO:0000313" key="3">
    <source>
        <dbReference type="Proteomes" id="UP000195950"/>
    </source>
</evidence>
<dbReference type="PANTHER" id="PTHR47197:SF3">
    <property type="entry name" value="DIHYDRO-HEME D1 DEHYDROGENASE"/>
    <property type="match status" value="1"/>
</dbReference>
<gene>
    <name evidence="2" type="ORF">B5F32_00435</name>
</gene>
<dbReference type="PROSITE" id="PS51257">
    <property type="entry name" value="PROKAR_LIPOPROTEIN"/>
    <property type="match status" value="1"/>
</dbReference>